<dbReference type="NCBIfam" id="NF033564">
    <property type="entry name" value="transpos_ISAs1"/>
    <property type="match status" value="1"/>
</dbReference>
<accession>A0A0V8QEP5</accession>
<dbReference type="GO" id="GO:0003677">
    <property type="term" value="F:DNA binding"/>
    <property type="evidence" value="ECO:0007669"/>
    <property type="project" value="InterPro"/>
</dbReference>
<dbReference type="EMBL" id="LNAM01000156">
    <property type="protein sequence ID" value="KSV58940.1"/>
    <property type="molecule type" value="Genomic_DNA"/>
</dbReference>
<dbReference type="AlphaFoldDB" id="A0A0V8QEP5"/>
<feature type="domain" description="Transposase IS4-like" evidence="1">
    <location>
        <begin position="104"/>
        <end position="336"/>
    </location>
</feature>
<dbReference type="RefSeq" id="WP_058352853.1">
    <property type="nucleotide sequence ID" value="NZ_CABMMD010000156.1"/>
</dbReference>
<dbReference type="PANTHER" id="PTHR30298">
    <property type="entry name" value="H REPEAT-ASSOCIATED PREDICTED TRANSPOSASE"/>
    <property type="match status" value="1"/>
</dbReference>
<organism evidence="3 4">
    <name type="scientific">Acetivibrio ethanolgignens</name>
    <dbReference type="NCBI Taxonomy" id="290052"/>
    <lineage>
        <taxon>Bacteria</taxon>
        <taxon>Bacillati</taxon>
        <taxon>Bacillota</taxon>
        <taxon>Clostridia</taxon>
        <taxon>Eubacteriales</taxon>
        <taxon>Oscillospiraceae</taxon>
        <taxon>Acetivibrio</taxon>
    </lineage>
</organism>
<dbReference type="InterPro" id="IPR032806">
    <property type="entry name" value="YbfD_N"/>
</dbReference>
<dbReference type="PANTHER" id="PTHR30298:SF0">
    <property type="entry name" value="PROTEIN YBFL-RELATED"/>
    <property type="match status" value="1"/>
</dbReference>
<name>A0A0V8QEP5_9FIRM</name>
<reference evidence="3 4" key="1">
    <citation type="submission" date="2015-11" db="EMBL/GenBank/DDBJ databases">
        <title>Butyribacter intestini gen. nov., sp. nov., a butyric acid-producing bacterium of the family Lachnospiraceae isolated from the human faeces.</title>
        <authorList>
            <person name="Zou Y."/>
            <person name="Xue W."/>
            <person name="Luo G."/>
            <person name="Lv M."/>
        </authorList>
    </citation>
    <scope>NUCLEOTIDE SEQUENCE [LARGE SCALE GENOMIC DNA]</scope>
    <source>
        <strain evidence="3 4">ACET-33324</strain>
    </source>
</reference>
<protein>
    <submittedName>
        <fullName evidence="3">Transposase</fullName>
    </submittedName>
</protein>
<dbReference type="InterPro" id="IPR002559">
    <property type="entry name" value="Transposase_11"/>
</dbReference>
<dbReference type="InterPro" id="IPR047647">
    <property type="entry name" value="ISAs1_transpos"/>
</dbReference>
<evidence type="ECO:0000313" key="3">
    <source>
        <dbReference type="EMBL" id="KSV58940.1"/>
    </source>
</evidence>
<dbReference type="Proteomes" id="UP000054874">
    <property type="component" value="Unassembled WGS sequence"/>
</dbReference>
<dbReference type="OrthoDB" id="9815086at2"/>
<keyword evidence="4" id="KW-1185">Reference proteome</keyword>
<dbReference type="GO" id="GO:0006313">
    <property type="term" value="P:DNA transposition"/>
    <property type="evidence" value="ECO:0007669"/>
    <property type="project" value="InterPro"/>
</dbReference>
<dbReference type="Pfam" id="PF13808">
    <property type="entry name" value="DDE_Tnp_1_assoc"/>
    <property type="match status" value="1"/>
</dbReference>
<comment type="caution">
    <text evidence="3">The sequence shown here is derived from an EMBL/GenBank/DDBJ whole genome shotgun (WGS) entry which is preliminary data.</text>
</comment>
<dbReference type="Pfam" id="PF01609">
    <property type="entry name" value="DDE_Tnp_1"/>
    <property type="match status" value="1"/>
</dbReference>
<evidence type="ECO:0000313" key="4">
    <source>
        <dbReference type="Proteomes" id="UP000054874"/>
    </source>
</evidence>
<evidence type="ECO:0000259" key="2">
    <source>
        <dbReference type="Pfam" id="PF13808"/>
    </source>
</evidence>
<dbReference type="InterPro" id="IPR051698">
    <property type="entry name" value="Transposase_11-like"/>
</dbReference>
<proteinExistence type="predicted"/>
<feature type="domain" description="H repeat-associated protein N-terminal" evidence="2">
    <location>
        <begin position="8"/>
        <end position="91"/>
    </location>
</feature>
<sequence>MQELLDWMEYIEDNRQQRKVCHKLKDILVIVLFATLANADDWVEMALFAENYQDYLRKYIELKNGVPSHDTIRRVMGMIAPEILQQLYGKWQERLNRKDGELLKKIICIDGKTMRSNKRGEEKPSHVVSAWSKEDGFCLGQKAVEQKSNEITAIPELLNQIQIKGQIITIDAMGTQTAIAEKIRQKRADYVLALKKNQSSMYEDVTEYFEKEEFLREIRKSGNYKRTEEKAHGQIEIREYYQTEDIHWLSRKKEWKGLKSIGMEKKRIEKDGRKTYEYRYFISSLKADIEQISRAVRGHWSIESMHWHLDVTFREDANKTIDKMAAQNLNIIRKWSLSILKPAQISRHKLSMRKKRFVISLRPIQYLEEILEA</sequence>
<dbReference type="GO" id="GO:0004803">
    <property type="term" value="F:transposase activity"/>
    <property type="evidence" value="ECO:0007669"/>
    <property type="project" value="InterPro"/>
</dbReference>
<gene>
    <name evidence="3" type="ORF">ASU35_10975</name>
</gene>
<evidence type="ECO:0000259" key="1">
    <source>
        <dbReference type="Pfam" id="PF01609"/>
    </source>
</evidence>